<accession>A0A4C1TZR1</accession>
<name>A0A4C1TZR1_EUMVA</name>
<organism evidence="1 2">
    <name type="scientific">Eumeta variegata</name>
    <name type="common">Bagworm moth</name>
    <name type="synonym">Eumeta japonica</name>
    <dbReference type="NCBI Taxonomy" id="151549"/>
    <lineage>
        <taxon>Eukaryota</taxon>
        <taxon>Metazoa</taxon>
        <taxon>Ecdysozoa</taxon>
        <taxon>Arthropoda</taxon>
        <taxon>Hexapoda</taxon>
        <taxon>Insecta</taxon>
        <taxon>Pterygota</taxon>
        <taxon>Neoptera</taxon>
        <taxon>Endopterygota</taxon>
        <taxon>Lepidoptera</taxon>
        <taxon>Glossata</taxon>
        <taxon>Ditrysia</taxon>
        <taxon>Tineoidea</taxon>
        <taxon>Psychidae</taxon>
        <taxon>Oiketicinae</taxon>
        <taxon>Eumeta</taxon>
    </lineage>
</organism>
<evidence type="ECO:0000313" key="1">
    <source>
        <dbReference type="EMBL" id="GBP19555.1"/>
    </source>
</evidence>
<evidence type="ECO:0000313" key="2">
    <source>
        <dbReference type="Proteomes" id="UP000299102"/>
    </source>
</evidence>
<gene>
    <name evidence="1" type="ORF">EVAR_102103_1</name>
</gene>
<keyword evidence="2" id="KW-1185">Reference proteome</keyword>
<dbReference type="Proteomes" id="UP000299102">
    <property type="component" value="Unassembled WGS sequence"/>
</dbReference>
<reference evidence="1 2" key="1">
    <citation type="journal article" date="2019" name="Commun. Biol.">
        <title>The bagworm genome reveals a unique fibroin gene that provides high tensile strength.</title>
        <authorList>
            <person name="Kono N."/>
            <person name="Nakamura H."/>
            <person name="Ohtoshi R."/>
            <person name="Tomita M."/>
            <person name="Numata K."/>
            <person name="Arakawa K."/>
        </authorList>
    </citation>
    <scope>NUCLEOTIDE SEQUENCE [LARGE SCALE GENOMIC DNA]</scope>
</reference>
<proteinExistence type="predicted"/>
<sequence>MRNLRCASPTSACVESRPSAGVQMCQVPFLCSVTFVTVFEEFHFQLTLRSSKGQLRWMLELKFAITPGRAPQSGVRPRSAADGAGVLARTGIQNAARAGYNCESRTNAR</sequence>
<dbReference type="AlphaFoldDB" id="A0A4C1TZR1"/>
<dbReference type="EMBL" id="BGZK01000109">
    <property type="protein sequence ID" value="GBP19555.1"/>
    <property type="molecule type" value="Genomic_DNA"/>
</dbReference>
<comment type="caution">
    <text evidence="1">The sequence shown here is derived from an EMBL/GenBank/DDBJ whole genome shotgun (WGS) entry which is preliminary data.</text>
</comment>
<protein>
    <submittedName>
        <fullName evidence="1">Uncharacterized protein</fullName>
    </submittedName>
</protein>